<dbReference type="Gene3D" id="3.40.50.300">
    <property type="entry name" value="P-loop containing nucleotide triphosphate hydrolases"/>
    <property type="match status" value="2"/>
</dbReference>
<keyword evidence="14 20" id="KW-0175">Coiled coil</keyword>
<dbReference type="GO" id="GO:0070192">
    <property type="term" value="P:chromosome organization involved in meiotic cell cycle"/>
    <property type="evidence" value="ECO:0007669"/>
    <property type="project" value="TreeGrafter"/>
</dbReference>
<keyword evidence="8" id="KW-0547">Nucleotide-binding</keyword>
<dbReference type="GO" id="GO:0003691">
    <property type="term" value="F:double-stranded telomeric DNA binding"/>
    <property type="evidence" value="ECO:0007669"/>
    <property type="project" value="TreeGrafter"/>
</dbReference>
<keyword evidence="11 19" id="KW-0862">Zinc</keyword>
<dbReference type="GO" id="GO:0016887">
    <property type="term" value="F:ATP hydrolysis activity"/>
    <property type="evidence" value="ECO:0007669"/>
    <property type="project" value="InterPro"/>
</dbReference>
<dbReference type="GO" id="GO:0000794">
    <property type="term" value="C:condensed nuclear chromosome"/>
    <property type="evidence" value="ECO:0007669"/>
    <property type="project" value="TreeGrafter"/>
</dbReference>
<evidence type="ECO:0000256" key="2">
    <source>
        <dbReference type="ARBA" id="ARBA00004123"/>
    </source>
</evidence>
<evidence type="ECO:0000256" key="16">
    <source>
        <dbReference type="ARBA" id="ARBA00023242"/>
    </source>
</evidence>
<evidence type="ECO:0000256" key="12">
    <source>
        <dbReference type="ARBA" id="ARBA00022840"/>
    </source>
</evidence>
<evidence type="ECO:0000313" key="22">
    <source>
        <dbReference type="EMBL" id="CAH0547195.1"/>
    </source>
</evidence>
<dbReference type="GO" id="GO:0006302">
    <property type="term" value="P:double-strand break repair"/>
    <property type="evidence" value="ECO:0007669"/>
    <property type="project" value="InterPro"/>
</dbReference>
<feature type="coiled-coil region" evidence="20">
    <location>
        <begin position="220"/>
        <end position="374"/>
    </location>
</feature>
<feature type="coiled-coil region" evidence="20">
    <location>
        <begin position="464"/>
        <end position="555"/>
    </location>
</feature>
<evidence type="ECO:0000256" key="9">
    <source>
        <dbReference type="ARBA" id="ARBA00022763"/>
    </source>
</evidence>
<dbReference type="EMBL" id="OV121132">
    <property type="protein sequence ID" value="CAH0547195.1"/>
    <property type="molecule type" value="Genomic_DNA"/>
</dbReference>
<sequence>MSVLNKLSICGVRSFSPNENEQIVFTTPVTLFLGQNGCGKTTIIESIKYACTGELPSGSKGGSGFLNNPNLTNQQSIKGNVKIKFFDRHGNEITIGRFMQVVLRDNKETFKTLVPQIKIEKPDGTKQDVSGRIRDVSDYCTQALNVSAPILNHVLFCHQEQSSWPLEEPKKLKERFDEIFDAAKYNKCVDSLRKLQRKKEADIKMIKNDLDHLQINKNRADDLNHKINDRTTKLSNIENNITSKKESLIPIENRIKEIYELEGTLSDLQRELTALEEQKKGLVEQQKNIKKHISFVCDGTDEDLKQQIQQFEANTENKNDLIIKLQQKITDIDEKTHQLREKVQIIQIKIGQFKEEQRQQLSRLQERKNLIQTATKHFKNQDCSDTDTLKHDVINEFKVALDASQVALEDLVMEIEAKEQELQVNINQLIENHSKTKQDIVSKNNIVVECQRRIDECKIKLASMDVKNNKMKKLSKDLEETQQALLNLTNSLDENKIKKEIEDSNEEIKKVGKHLEKLEQDYKVLMENHATEEMIENEKTSIIEKTSKINQLKNKHCEDFFNLFDDELPNNELSPKIEELLETNESKVKNLSKSISVIQKKVNTLEIEIKNKKREIQQTELKVSEKQDKIKKVCKEKPINELLQETERKKEHLQRQKGTLSSTKVMYESYIKQFEEESPCCPVCNTNFAQKNNVIKGIIESLKKQIECSPQNLADCEKKLQVQEEMFNKLQQLKPLNYEIELLTTKTLPDLKKDLSQFNNELKLLNIELTTKTAELQEPEKTVTHCRKVQRDVALIDQYRFDIKESESSILGLERNIVFVSTKKSRHETESEILEIKDQINNLKHTSETNNKKLDMHKKRCQELRIKKEKNMEDKIILQRDLQEGPHLEKQKAENEKNLNNAQVCIKQLNIKEKELKGELDAACNEKKETVRKNKQITKEANDKFNQSRKIIEDLEKLQGQIDNYLRNNNEEKLKMENDKLEKVQSKEQELNEKKNELLTLITKTKEDLAKQESTFRALRDNILLREKQVQEKGLESKINEQKTKIGVHNYTSLFEEKQQLLKKEKNISREINNIEGEKEAIEKEVKDYKKEQQKPINKNAYKDYKKKLFEHFIEQNQNRDLQKYTVALEKSILRFHKDRMVHINKVIRELWRAIYRGNDIDYIEIKTEDDIGSAQKRTYQYKVVQVKKGVEIDMRTRCSAGQRVLASLVIRMALAETFSSHCGILALDEPTTNLDRQNILSLSDALVSLIDSRKDEKNFQLLIITHDEEFLNTLTRVQSIPHFWKVSRNDEGFSIIKKVSI</sequence>
<dbReference type="InterPro" id="IPR038729">
    <property type="entry name" value="Rad50/SbcC_AAA"/>
</dbReference>
<comment type="similarity">
    <text evidence="4">Belongs to the SMC family. RAD50 subfamily.</text>
</comment>
<dbReference type="GO" id="GO:0046872">
    <property type="term" value="F:metal ion binding"/>
    <property type="evidence" value="ECO:0007669"/>
    <property type="project" value="UniProtKB-UniRule"/>
</dbReference>
<evidence type="ECO:0000256" key="15">
    <source>
        <dbReference type="ARBA" id="ARBA00023204"/>
    </source>
</evidence>
<dbReference type="InterPro" id="IPR027417">
    <property type="entry name" value="P-loop_NTPase"/>
</dbReference>
<evidence type="ECO:0000256" key="5">
    <source>
        <dbReference type="ARBA" id="ARBA00017893"/>
    </source>
</evidence>
<organism evidence="22 23">
    <name type="scientific">Brassicogethes aeneus</name>
    <name type="common">Rape pollen beetle</name>
    <name type="synonym">Meligethes aeneus</name>
    <dbReference type="NCBI Taxonomy" id="1431903"/>
    <lineage>
        <taxon>Eukaryota</taxon>
        <taxon>Metazoa</taxon>
        <taxon>Ecdysozoa</taxon>
        <taxon>Arthropoda</taxon>
        <taxon>Hexapoda</taxon>
        <taxon>Insecta</taxon>
        <taxon>Pterygota</taxon>
        <taxon>Neoptera</taxon>
        <taxon>Endopterygota</taxon>
        <taxon>Coleoptera</taxon>
        <taxon>Polyphaga</taxon>
        <taxon>Cucujiformia</taxon>
        <taxon>Nitidulidae</taxon>
        <taxon>Meligethinae</taxon>
        <taxon>Brassicogethes</taxon>
    </lineage>
</organism>
<evidence type="ECO:0000313" key="23">
    <source>
        <dbReference type="Proteomes" id="UP001154078"/>
    </source>
</evidence>
<dbReference type="NCBIfam" id="TIGR00606">
    <property type="entry name" value="rad50"/>
    <property type="match status" value="1"/>
</dbReference>
<dbReference type="FunFam" id="3.40.50.300:FF:000593">
    <property type="entry name" value="DNA repair protein RAD50"/>
    <property type="match status" value="1"/>
</dbReference>
<keyword evidence="17" id="KW-0469">Meiosis</keyword>
<protein>
    <recommendedName>
        <fullName evidence="5">DNA repair protein RAD50</fullName>
    </recommendedName>
</protein>
<evidence type="ECO:0000256" key="8">
    <source>
        <dbReference type="ARBA" id="ARBA00022741"/>
    </source>
</evidence>
<dbReference type="OrthoDB" id="18797at2759"/>
<dbReference type="GO" id="GO:0005524">
    <property type="term" value="F:ATP binding"/>
    <property type="evidence" value="ECO:0007669"/>
    <property type="project" value="UniProtKB-KW"/>
</dbReference>
<dbReference type="InterPro" id="IPR013134">
    <property type="entry name" value="Zn_hook_RAD50"/>
</dbReference>
<evidence type="ECO:0000256" key="10">
    <source>
        <dbReference type="ARBA" id="ARBA00022801"/>
    </source>
</evidence>
<evidence type="ECO:0000256" key="20">
    <source>
        <dbReference type="SAM" id="Coils"/>
    </source>
</evidence>
<feature type="binding site" evidence="19">
    <location>
        <position position="684"/>
    </location>
    <ligand>
        <name>Zn(2+)</name>
        <dbReference type="ChEBI" id="CHEBI:29105"/>
    </ligand>
</feature>
<keyword evidence="7 19" id="KW-0479">Metal-binding</keyword>
<evidence type="ECO:0000256" key="18">
    <source>
        <dbReference type="ARBA" id="ARBA00049360"/>
    </source>
</evidence>
<dbReference type="PANTHER" id="PTHR18867">
    <property type="entry name" value="RAD50"/>
    <property type="match status" value="1"/>
</dbReference>
<feature type="coiled-coil region" evidence="20">
    <location>
        <begin position="713"/>
        <end position="775"/>
    </location>
</feature>
<feature type="coiled-coil region" evidence="20">
    <location>
        <begin position="906"/>
        <end position="1095"/>
    </location>
</feature>
<evidence type="ECO:0000256" key="3">
    <source>
        <dbReference type="ARBA" id="ARBA00004286"/>
    </source>
</evidence>
<dbReference type="GO" id="GO:0043047">
    <property type="term" value="F:single-stranded telomeric DNA binding"/>
    <property type="evidence" value="ECO:0007669"/>
    <property type="project" value="TreeGrafter"/>
</dbReference>
<keyword evidence="16" id="KW-0539">Nucleus</keyword>
<feature type="domain" description="Zinc-hook" evidence="21">
    <location>
        <begin position="636"/>
        <end position="735"/>
    </location>
</feature>
<dbReference type="Proteomes" id="UP001154078">
    <property type="component" value="Chromosome 1"/>
</dbReference>
<dbReference type="GO" id="GO:0030870">
    <property type="term" value="C:Mre11 complex"/>
    <property type="evidence" value="ECO:0007669"/>
    <property type="project" value="InterPro"/>
</dbReference>
<keyword evidence="10" id="KW-0378">Hydrolase</keyword>
<dbReference type="GO" id="GO:0000722">
    <property type="term" value="P:telomere maintenance via recombination"/>
    <property type="evidence" value="ECO:0007669"/>
    <property type="project" value="TreeGrafter"/>
</dbReference>
<dbReference type="PROSITE" id="PS51131">
    <property type="entry name" value="ZN_HOOK"/>
    <property type="match status" value="1"/>
</dbReference>
<keyword evidence="23" id="KW-1185">Reference proteome</keyword>
<evidence type="ECO:0000256" key="19">
    <source>
        <dbReference type="PROSITE-ProRule" id="PRU00471"/>
    </source>
</evidence>
<keyword evidence="9" id="KW-0227">DNA damage</keyword>
<evidence type="ECO:0000256" key="7">
    <source>
        <dbReference type="ARBA" id="ARBA00022723"/>
    </source>
</evidence>
<evidence type="ECO:0000259" key="21">
    <source>
        <dbReference type="PROSITE" id="PS51131"/>
    </source>
</evidence>
<dbReference type="SUPFAM" id="SSF52540">
    <property type="entry name" value="P-loop containing nucleoside triphosphate hydrolases"/>
    <property type="match status" value="2"/>
</dbReference>
<evidence type="ECO:0000256" key="14">
    <source>
        <dbReference type="ARBA" id="ARBA00023054"/>
    </source>
</evidence>
<feature type="coiled-coil region" evidence="20">
    <location>
        <begin position="588"/>
        <end position="663"/>
    </location>
</feature>
<dbReference type="InterPro" id="IPR004584">
    <property type="entry name" value="Rad50_eukaryotes"/>
</dbReference>
<evidence type="ECO:0000256" key="4">
    <source>
        <dbReference type="ARBA" id="ARBA00009439"/>
    </source>
</evidence>
<comment type="catalytic activity">
    <reaction evidence="18">
        <text>ATP + H2O = ADP + phosphate + H(+)</text>
        <dbReference type="Rhea" id="RHEA:13065"/>
        <dbReference type="ChEBI" id="CHEBI:15377"/>
        <dbReference type="ChEBI" id="CHEBI:15378"/>
        <dbReference type="ChEBI" id="CHEBI:30616"/>
        <dbReference type="ChEBI" id="CHEBI:43474"/>
        <dbReference type="ChEBI" id="CHEBI:456216"/>
    </reaction>
</comment>
<dbReference type="Pfam" id="PF13476">
    <property type="entry name" value="AAA_23"/>
    <property type="match status" value="1"/>
</dbReference>
<comment type="cofactor">
    <cofactor evidence="1">
        <name>Zn(2+)</name>
        <dbReference type="ChEBI" id="CHEBI:29105"/>
    </cofactor>
</comment>
<dbReference type="GO" id="GO:0051880">
    <property type="term" value="F:G-quadruplex DNA binding"/>
    <property type="evidence" value="ECO:0007669"/>
    <property type="project" value="TreeGrafter"/>
</dbReference>
<evidence type="ECO:0000256" key="1">
    <source>
        <dbReference type="ARBA" id="ARBA00001947"/>
    </source>
</evidence>
<accession>A0A9P0AU26</accession>
<evidence type="ECO:0000256" key="13">
    <source>
        <dbReference type="ARBA" id="ARBA00022842"/>
    </source>
</evidence>
<keyword evidence="15" id="KW-0234">DNA repair</keyword>
<proteinExistence type="inferred from homology"/>
<evidence type="ECO:0000256" key="17">
    <source>
        <dbReference type="ARBA" id="ARBA00023254"/>
    </source>
</evidence>
<gene>
    <name evidence="22" type="ORF">MELIAE_LOCUS1232</name>
</gene>
<name>A0A9P0AU26_BRAAE</name>
<dbReference type="GO" id="GO:0007004">
    <property type="term" value="P:telomere maintenance via telomerase"/>
    <property type="evidence" value="ECO:0007669"/>
    <property type="project" value="TreeGrafter"/>
</dbReference>
<comment type="subcellular location">
    <subcellularLocation>
        <location evidence="3">Chromosome</location>
    </subcellularLocation>
    <subcellularLocation>
        <location evidence="2">Nucleus</location>
    </subcellularLocation>
</comment>
<feature type="coiled-coil region" evidence="20">
    <location>
        <begin position="401"/>
        <end position="439"/>
    </location>
</feature>
<keyword evidence="6" id="KW-0158">Chromosome</keyword>
<dbReference type="PANTHER" id="PTHR18867:SF12">
    <property type="entry name" value="DNA REPAIR PROTEIN RAD50"/>
    <property type="match status" value="1"/>
</dbReference>
<reference evidence="22" key="1">
    <citation type="submission" date="2021-12" db="EMBL/GenBank/DDBJ databases">
        <authorList>
            <person name="King R."/>
        </authorList>
    </citation>
    <scope>NUCLEOTIDE SEQUENCE</scope>
</reference>
<feature type="binding site" evidence="19">
    <location>
        <position position="681"/>
    </location>
    <ligand>
        <name>Zn(2+)</name>
        <dbReference type="ChEBI" id="CHEBI:29105"/>
    </ligand>
</feature>
<keyword evidence="12" id="KW-0067">ATP-binding</keyword>
<evidence type="ECO:0000256" key="11">
    <source>
        <dbReference type="ARBA" id="ARBA00022833"/>
    </source>
</evidence>
<keyword evidence="13" id="KW-0460">Magnesium</keyword>
<evidence type="ECO:0000256" key="6">
    <source>
        <dbReference type="ARBA" id="ARBA00022454"/>
    </source>
</evidence>